<name>A0ABV2ICK9_9HYPH</name>
<dbReference type="PANTHER" id="PTHR10093">
    <property type="entry name" value="IRON-SULFUR CLUSTER ASSEMBLY ENZYME NIFU HOMOLOG"/>
    <property type="match status" value="1"/>
</dbReference>
<evidence type="ECO:0000259" key="1">
    <source>
        <dbReference type="Pfam" id="PF01592"/>
    </source>
</evidence>
<dbReference type="Pfam" id="PF01592">
    <property type="entry name" value="NifU_N"/>
    <property type="match status" value="1"/>
</dbReference>
<dbReference type="CDD" id="cd06664">
    <property type="entry name" value="IscU_like"/>
    <property type="match status" value="1"/>
</dbReference>
<keyword evidence="3" id="KW-1185">Reference proteome</keyword>
<evidence type="ECO:0000313" key="3">
    <source>
        <dbReference type="Proteomes" id="UP001549164"/>
    </source>
</evidence>
<dbReference type="EMBL" id="JBEPLY010000008">
    <property type="protein sequence ID" value="MET3600655.1"/>
    <property type="molecule type" value="Genomic_DNA"/>
</dbReference>
<dbReference type="InterPro" id="IPR002871">
    <property type="entry name" value="NIF_FeS_clus_asmbl_NifU_N"/>
</dbReference>
<protein>
    <submittedName>
        <fullName evidence="2">Nitrogen fixation NifU-like protein</fullName>
    </submittedName>
</protein>
<reference evidence="2 3" key="1">
    <citation type="submission" date="2024-06" db="EMBL/GenBank/DDBJ databases">
        <title>Genomic Encyclopedia of Type Strains, Phase IV (KMG-IV): sequencing the most valuable type-strain genomes for metagenomic binning, comparative biology and taxonomic classification.</title>
        <authorList>
            <person name="Goeker M."/>
        </authorList>
    </citation>
    <scope>NUCLEOTIDE SEQUENCE [LARGE SCALE GENOMIC DNA]</scope>
    <source>
        <strain evidence="2 3">DSM 28102</strain>
    </source>
</reference>
<comment type="caution">
    <text evidence="2">The sequence shown here is derived from an EMBL/GenBank/DDBJ whole genome shotgun (WGS) entry which is preliminary data.</text>
</comment>
<feature type="domain" description="NIF system FeS cluster assembly NifU N-terminal" evidence="1">
    <location>
        <begin position="5"/>
        <end position="124"/>
    </location>
</feature>
<sequence>MRNLYQETILDHGRRPRNRRSLTGATHRARAQNPLCGDKIIAELRIDSRGRVEDAAFDGQGCAIAIASASLMTEAIKNRTLADVRALNARLQTLLSGTGPEDLDGLGDLAVLAAVRAFPSRRKCALLAWDALAAALDDA</sequence>
<gene>
    <name evidence="2" type="ORF">ABID12_002605</name>
</gene>
<proteinExistence type="predicted"/>
<dbReference type="RefSeq" id="WP_354434541.1">
    <property type="nucleotide sequence ID" value="NZ_JBEPLY010000008.1"/>
</dbReference>
<dbReference type="Proteomes" id="UP001549164">
    <property type="component" value="Unassembled WGS sequence"/>
</dbReference>
<organism evidence="2 3">
    <name type="scientific">Martelella mangrovi</name>
    <dbReference type="NCBI Taxonomy" id="1397477"/>
    <lineage>
        <taxon>Bacteria</taxon>
        <taxon>Pseudomonadati</taxon>
        <taxon>Pseudomonadota</taxon>
        <taxon>Alphaproteobacteria</taxon>
        <taxon>Hyphomicrobiales</taxon>
        <taxon>Aurantimonadaceae</taxon>
        <taxon>Martelella</taxon>
    </lineage>
</organism>
<dbReference type="Gene3D" id="3.90.1010.10">
    <property type="match status" value="1"/>
</dbReference>
<accession>A0ABV2ICK9</accession>
<evidence type="ECO:0000313" key="2">
    <source>
        <dbReference type="EMBL" id="MET3600655.1"/>
    </source>
</evidence>
<dbReference type="SUPFAM" id="SSF82649">
    <property type="entry name" value="SufE/NifU"/>
    <property type="match status" value="1"/>
</dbReference>
<dbReference type="NCBIfam" id="TIGR01994">
    <property type="entry name" value="SUF_scaf_2"/>
    <property type="match status" value="1"/>
</dbReference>